<feature type="transmembrane region" description="Helical" evidence="1">
    <location>
        <begin position="100"/>
        <end position="121"/>
    </location>
</feature>
<evidence type="ECO:0000313" key="2">
    <source>
        <dbReference type="EMBL" id="CAD7698629.1"/>
    </source>
</evidence>
<protein>
    <submittedName>
        <fullName evidence="2">Uncharacterized protein</fullName>
    </submittedName>
</protein>
<dbReference type="Proteomes" id="UP000708148">
    <property type="component" value="Unassembled WGS sequence"/>
</dbReference>
<sequence>MPAQCAFAAQRPAAPVAHPKSLGARCQRRGPLGGVGRLWRGSRSFCNGERPKLPPTRAQPLPSSWELQESWEAEGSAITAEDELEDWFEDDGPGGDIQEAIAIALAALLLAGTINIGWRLLVVCISVASTAFKYSAVALLLLFFVVVTI</sequence>
<keyword evidence="1" id="KW-1133">Transmembrane helix</keyword>
<evidence type="ECO:0000256" key="1">
    <source>
        <dbReference type="SAM" id="Phobius"/>
    </source>
</evidence>
<comment type="caution">
    <text evidence="2">The sequence shown here is derived from an EMBL/GenBank/DDBJ whole genome shotgun (WGS) entry which is preliminary data.</text>
</comment>
<accession>A0A8S1IU41</accession>
<evidence type="ECO:0000313" key="3">
    <source>
        <dbReference type="Proteomes" id="UP000708148"/>
    </source>
</evidence>
<keyword evidence="1" id="KW-0472">Membrane</keyword>
<proteinExistence type="predicted"/>
<feature type="transmembrane region" description="Helical" evidence="1">
    <location>
        <begin position="127"/>
        <end position="147"/>
    </location>
</feature>
<keyword evidence="3" id="KW-1185">Reference proteome</keyword>
<organism evidence="2 3">
    <name type="scientific">Ostreobium quekettii</name>
    <dbReference type="NCBI Taxonomy" id="121088"/>
    <lineage>
        <taxon>Eukaryota</taxon>
        <taxon>Viridiplantae</taxon>
        <taxon>Chlorophyta</taxon>
        <taxon>core chlorophytes</taxon>
        <taxon>Ulvophyceae</taxon>
        <taxon>TCBD clade</taxon>
        <taxon>Bryopsidales</taxon>
        <taxon>Ostreobineae</taxon>
        <taxon>Ostreobiaceae</taxon>
        <taxon>Ostreobium</taxon>
    </lineage>
</organism>
<dbReference type="EMBL" id="CAJHUC010000862">
    <property type="protein sequence ID" value="CAD7698629.1"/>
    <property type="molecule type" value="Genomic_DNA"/>
</dbReference>
<gene>
    <name evidence="2" type="ORF">OSTQU699_LOCUS3990</name>
</gene>
<dbReference type="AlphaFoldDB" id="A0A8S1IU41"/>
<name>A0A8S1IU41_9CHLO</name>
<keyword evidence="1" id="KW-0812">Transmembrane</keyword>
<reference evidence="2" key="1">
    <citation type="submission" date="2020-12" db="EMBL/GenBank/DDBJ databases">
        <authorList>
            <person name="Iha C."/>
        </authorList>
    </citation>
    <scope>NUCLEOTIDE SEQUENCE</scope>
</reference>